<dbReference type="eggNOG" id="KOG0615">
    <property type="taxonomic scope" value="Eukaryota"/>
</dbReference>
<organism evidence="11">
    <name type="scientific">Salpingoeca rosetta (strain ATCC 50818 / BSB-021)</name>
    <dbReference type="NCBI Taxonomy" id="946362"/>
    <lineage>
        <taxon>Eukaryota</taxon>
        <taxon>Choanoflagellata</taxon>
        <taxon>Craspedida</taxon>
        <taxon>Salpingoecidae</taxon>
        <taxon>Salpingoeca</taxon>
    </lineage>
</organism>
<evidence type="ECO:0000256" key="1">
    <source>
        <dbReference type="ARBA" id="ARBA00022679"/>
    </source>
</evidence>
<feature type="compositionally biased region" description="Low complexity" evidence="8">
    <location>
        <begin position="1076"/>
        <end position="1088"/>
    </location>
</feature>
<feature type="domain" description="Protein kinase" evidence="9">
    <location>
        <begin position="14"/>
        <end position="331"/>
    </location>
</feature>
<dbReference type="KEGG" id="sre:PTSG_08939"/>
<evidence type="ECO:0000256" key="6">
    <source>
        <dbReference type="PROSITE-ProRule" id="PRU10141"/>
    </source>
</evidence>
<evidence type="ECO:0000256" key="3">
    <source>
        <dbReference type="ARBA" id="ARBA00022777"/>
    </source>
</evidence>
<dbReference type="STRING" id="946362.F2ULR1"/>
<dbReference type="InterPro" id="IPR017441">
    <property type="entry name" value="Protein_kinase_ATP_BS"/>
</dbReference>
<protein>
    <recommendedName>
        <fullName evidence="5">NEK6-subfamily protein kinase</fullName>
        <ecNumber evidence="5">2.7.11.34</ecNumber>
    </recommendedName>
</protein>
<dbReference type="EC" id="2.7.11.34" evidence="5"/>
<dbReference type="Gene3D" id="1.10.510.10">
    <property type="entry name" value="Transferase(Phosphotransferase) domain 1"/>
    <property type="match status" value="1"/>
</dbReference>
<sequence>MADSFSLKIVSKFEVAPHSIGNGRFGMVFPAAIANSEAKRHGVRGIIAKKVHINNLEAERSEEDRRRVVLQEIDLHQGLRHPNIAKLIDYQLLYKDPHTRQEHPAGRHEFNVAWLFVERLGFSLVEAMDRNIPVNIADVIDDVTAALAFIHSKDVLHRDVSPGNIMGVYDDQRKRTVFKMIDFGVSRHKLTHEHPITTVAGTRGLQAREYLLVEALPRELSLLHEGNDRALVSTKVDMYSLGATLYYFLVRHVPQDTAASTVHTDLRQSHYHRHTTDGIGVGDGDDGRAGDNNTNSDGMLAVILQSLLQPRPEMRPSAVDTQILAAAYRVLRGDRSAVLRRFGLDPDYSSVKGISLAALRREVAAAVRNAKSQWGKRGVFDVHDLVAGLKKVLSLDVVRPVSVMDFSTLDEKTVLLYPDDTFPDYTVGLFRHRLQEQWNEDDDVCIVVALRHRDELDACLDPAALDSLFTGDTSAPIPRCCFETGTSLRLFVLRNPRFDLHSSFMSRLDGDRLITTEIIGSPQDEYVRTLTKIKDKEAAWAAILDRISSMCRQWSKVTRELHERFEFTEQRIEVLIPNAKRTFESLAELDSNPVPCELYDFCRRQLKQWRNGGEMKPHHYRLLIQGWEREAQGFNTNLRRELLFSAIVKLREGQRLIENDAIVNRNDSDVIADELRTAMLQTSSRPVTTQMQLPTTDYSIIDHCDVPLHPNQEASSTDAVVASIRDMDPAWQFDSSSPRAKSQHTHADTTEATTTAIVEDGDTADMDGDGHGDGELVADAAAIDDDDEQGDAAAAADDDDVRATEVMVRDMESAASADTGSDEDEDLHTATTVDEEQEQKEHAGEDEQGKEGEYDDDDDDDDGGEEEGQADKTPTASTSAPPDDDDFVIVSSENKGEGEAREEEGNEEEEEEKKEGHGGDGDSRLDVVTRWQNATRLNNVLLFQKQQLQAEQEGLKQSMVRVRLEAKEKERQAARTQQRLAAAEQATKDAQKQLEEMKAQVEALTCMTATGGDGTTGTSPSMADVHRQLLELVRAKRAMEAESKTQREQYEKEVIALRKQLAGLKLMQATTIHTLNGAANGTSASAAGNDDDDEKTVSVPL</sequence>
<dbReference type="AlphaFoldDB" id="F2ULR1"/>
<evidence type="ECO:0000256" key="2">
    <source>
        <dbReference type="ARBA" id="ARBA00022741"/>
    </source>
</evidence>
<dbReference type="GO" id="GO:0005524">
    <property type="term" value="F:ATP binding"/>
    <property type="evidence" value="ECO:0007669"/>
    <property type="project" value="UniProtKB-UniRule"/>
</dbReference>
<accession>F2ULR1</accession>
<dbReference type="PANTHER" id="PTHR43289">
    <property type="entry name" value="MITOGEN-ACTIVATED PROTEIN KINASE KINASE KINASE 20-RELATED"/>
    <property type="match status" value="1"/>
</dbReference>
<gene>
    <name evidence="10" type="ORF">PTSG_08939</name>
</gene>
<keyword evidence="1" id="KW-0808">Transferase</keyword>
<dbReference type="SUPFAM" id="SSF56112">
    <property type="entry name" value="Protein kinase-like (PK-like)"/>
    <property type="match status" value="1"/>
</dbReference>
<feature type="coiled-coil region" evidence="7">
    <location>
        <begin position="1040"/>
        <end position="1067"/>
    </location>
</feature>
<evidence type="ECO:0000256" key="4">
    <source>
        <dbReference type="ARBA" id="ARBA00022840"/>
    </source>
</evidence>
<feature type="coiled-coil region" evidence="7">
    <location>
        <begin position="945"/>
        <end position="1007"/>
    </location>
</feature>
<dbReference type="InParanoid" id="F2ULR1"/>
<dbReference type="Proteomes" id="UP000007799">
    <property type="component" value="Unassembled WGS sequence"/>
</dbReference>
<keyword evidence="4 6" id="KW-0067">ATP-binding</keyword>
<keyword evidence="2 6" id="KW-0547">Nucleotide-binding</keyword>
<keyword evidence="7" id="KW-0175">Coiled coil</keyword>
<dbReference type="Gene3D" id="3.30.200.20">
    <property type="entry name" value="Phosphorylase Kinase, domain 1"/>
    <property type="match status" value="1"/>
</dbReference>
<dbReference type="PROSITE" id="PS00107">
    <property type="entry name" value="PROTEIN_KINASE_ATP"/>
    <property type="match status" value="1"/>
</dbReference>
<dbReference type="InterPro" id="IPR000719">
    <property type="entry name" value="Prot_kinase_dom"/>
</dbReference>
<dbReference type="RefSeq" id="XP_004989736.1">
    <property type="nucleotide sequence ID" value="XM_004989679.1"/>
</dbReference>
<keyword evidence="11" id="KW-1185">Reference proteome</keyword>
<evidence type="ECO:0000256" key="8">
    <source>
        <dbReference type="SAM" id="MobiDB-lite"/>
    </source>
</evidence>
<evidence type="ECO:0000256" key="7">
    <source>
        <dbReference type="SAM" id="Coils"/>
    </source>
</evidence>
<dbReference type="CDD" id="cd00180">
    <property type="entry name" value="PKc"/>
    <property type="match status" value="1"/>
</dbReference>
<dbReference type="Pfam" id="PF00069">
    <property type="entry name" value="Pkinase"/>
    <property type="match status" value="1"/>
</dbReference>
<dbReference type="EMBL" id="GL832981">
    <property type="protein sequence ID" value="EGD78060.1"/>
    <property type="molecule type" value="Genomic_DNA"/>
</dbReference>
<feature type="compositionally biased region" description="Acidic residues" evidence="8">
    <location>
        <begin position="900"/>
        <end position="912"/>
    </location>
</feature>
<name>F2ULR1_SALR5</name>
<dbReference type="GO" id="GO:0004674">
    <property type="term" value="F:protein serine/threonine kinase activity"/>
    <property type="evidence" value="ECO:0007669"/>
    <property type="project" value="TreeGrafter"/>
</dbReference>
<feature type="region of interest" description="Disordered" evidence="8">
    <location>
        <begin position="271"/>
        <end position="292"/>
    </location>
</feature>
<feature type="compositionally biased region" description="Basic and acidic residues" evidence="8">
    <location>
        <begin position="913"/>
        <end position="924"/>
    </location>
</feature>
<feature type="compositionally biased region" description="Acidic residues" evidence="8">
    <location>
        <begin position="853"/>
        <end position="868"/>
    </location>
</feature>
<evidence type="ECO:0000256" key="5">
    <source>
        <dbReference type="ARBA" id="ARBA00039067"/>
    </source>
</evidence>
<dbReference type="OrthoDB" id="6370559at2759"/>
<feature type="region of interest" description="Disordered" evidence="8">
    <location>
        <begin position="731"/>
        <end position="775"/>
    </location>
</feature>
<dbReference type="GeneID" id="16070288"/>
<evidence type="ECO:0000259" key="9">
    <source>
        <dbReference type="PROSITE" id="PS50011"/>
    </source>
</evidence>
<evidence type="ECO:0000313" key="11">
    <source>
        <dbReference type="Proteomes" id="UP000007799"/>
    </source>
</evidence>
<proteinExistence type="predicted"/>
<feature type="compositionally biased region" description="Basic and acidic residues" evidence="8">
    <location>
        <begin position="839"/>
        <end position="852"/>
    </location>
</feature>
<dbReference type="PROSITE" id="PS50011">
    <property type="entry name" value="PROTEIN_KINASE_DOM"/>
    <property type="match status" value="1"/>
</dbReference>
<reference evidence="10" key="1">
    <citation type="submission" date="2009-08" db="EMBL/GenBank/DDBJ databases">
        <title>Annotation of Salpingoeca rosetta.</title>
        <authorList>
            <consortium name="The Broad Institute Genome Sequencing Platform"/>
            <person name="Russ C."/>
            <person name="Cuomo C."/>
            <person name="Burger G."/>
            <person name="Gray M.W."/>
            <person name="Holland P.W.H."/>
            <person name="King N."/>
            <person name="Lang F.B.F."/>
            <person name="Roger A.J."/>
            <person name="Ruiz-Trillo I."/>
            <person name="Young S.K."/>
            <person name="Zeng Q."/>
            <person name="Gargeya S."/>
            <person name="Alvarado L."/>
            <person name="Berlin A."/>
            <person name="Chapman S.B."/>
            <person name="Chen Z."/>
            <person name="Freedman E."/>
            <person name="Gellesch M."/>
            <person name="Goldberg J."/>
            <person name="Griggs A."/>
            <person name="Gujja S."/>
            <person name="Heilman E."/>
            <person name="Heiman D."/>
            <person name="Howarth C."/>
            <person name="Mehta T."/>
            <person name="Neiman D."/>
            <person name="Pearson M."/>
            <person name="Roberts A."/>
            <person name="Saif S."/>
            <person name="Shea T."/>
            <person name="Shenoy N."/>
            <person name="Sisk P."/>
            <person name="Stolte C."/>
            <person name="Sykes S."/>
            <person name="White J."/>
            <person name="Yandava C."/>
            <person name="Haas B."/>
            <person name="Nusbaum C."/>
            <person name="Birren B."/>
        </authorList>
    </citation>
    <scope>NUCLEOTIDE SEQUENCE [LARGE SCALE GENOMIC DNA]</scope>
    <source>
        <strain evidence="10">ATCC 50818</strain>
    </source>
</reference>
<feature type="region of interest" description="Disordered" evidence="8">
    <location>
        <begin position="1075"/>
        <end position="1101"/>
    </location>
</feature>
<keyword evidence="3 10" id="KW-0418">Kinase</keyword>
<evidence type="ECO:0000313" key="10">
    <source>
        <dbReference type="EMBL" id="EGD78060.1"/>
    </source>
</evidence>
<dbReference type="InterPro" id="IPR011009">
    <property type="entry name" value="Kinase-like_dom_sf"/>
</dbReference>
<dbReference type="PANTHER" id="PTHR43289:SF6">
    <property type="entry name" value="SERINE_THREONINE-PROTEIN KINASE NEKL-3"/>
    <property type="match status" value="1"/>
</dbReference>
<dbReference type="SMART" id="SM00220">
    <property type="entry name" value="S_TKc"/>
    <property type="match status" value="1"/>
</dbReference>
<feature type="binding site" evidence="6">
    <location>
        <position position="50"/>
    </location>
    <ligand>
        <name>ATP</name>
        <dbReference type="ChEBI" id="CHEBI:30616"/>
    </ligand>
</feature>
<feature type="region of interest" description="Disordered" evidence="8">
    <location>
        <begin position="812"/>
        <end position="924"/>
    </location>
</feature>